<dbReference type="RefSeq" id="WP_321546891.1">
    <property type="nucleotide sequence ID" value="NZ_JAXIVS010000005.1"/>
</dbReference>
<keyword evidence="3" id="KW-1185">Reference proteome</keyword>
<dbReference type="Proteomes" id="UP001291309">
    <property type="component" value="Unassembled WGS sequence"/>
</dbReference>
<keyword evidence="1" id="KW-0732">Signal</keyword>
<organism evidence="2 3">
    <name type="scientific">Hyalangium rubrum</name>
    <dbReference type="NCBI Taxonomy" id="3103134"/>
    <lineage>
        <taxon>Bacteria</taxon>
        <taxon>Pseudomonadati</taxon>
        <taxon>Myxococcota</taxon>
        <taxon>Myxococcia</taxon>
        <taxon>Myxococcales</taxon>
        <taxon>Cystobacterineae</taxon>
        <taxon>Archangiaceae</taxon>
        <taxon>Hyalangium</taxon>
    </lineage>
</organism>
<name>A0ABU5H3X7_9BACT</name>
<proteinExistence type="predicted"/>
<feature type="signal peptide" evidence="1">
    <location>
        <begin position="1"/>
        <end position="18"/>
    </location>
</feature>
<evidence type="ECO:0000256" key="1">
    <source>
        <dbReference type="SAM" id="SignalP"/>
    </source>
</evidence>
<dbReference type="EMBL" id="JAXIVS010000005">
    <property type="protein sequence ID" value="MDY7228167.1"/>
    <property type="molecule type" value="Genomic_DNA"/>
</dbReference>
<evidence type="ECO:0000313" key="3">
    <source>
        <dbReference type="Proteomes" id="UP001291309"/>
    </source>
</evidence>
<dbReference type="PROSITE" id="PS51257">
    <property type="entry name" value="PROKAR_LIPOPROTEIN"/>
    <property type="match status" value="1"/>
</dbReference>
<evidence type="ECO:0000313" key="2">
    <source>
        <dbReference type="EMBL" id="MDY7228167.1"/>
    </source>
</evidence>
<reference evidence="2 3" key="1">
    <citation type="submission" date="2023-12" db="EMBL/GenBank/DDBJ databases">
        <title>the genome sequence of Hyalangium sp. s54d21.</title>
        <authorList>
            <person name="Zhang X."/>
        </authorList>
    </citation>
    <scope>NUCLEOTIDE SEQUENCE [LARGE SCALE GENOMIC DNA]</scope>
    <source>
        <strain evidence="3">s54d21</strain>
    </source>
</reference>
<feature type="chain" id="PRO_5046040545" description="Lipoprotein" evidence="1">
    <location>
        <begin position="19"/>
        <end position="235"/>
    </location>
</feature>
<protein>
    <recommendedName>
        <fullName evidence="4">Lipoprotein</fullName>
    </recommendedName>
</protein>
<sequence length="235" mass="24295">MKMTMRNLGGALLGLALAACGPTELTEETQALPLQEQGLLEAGCTALGPVPVSHACGHLISGPYASATASASSTDPSMQSINSTHTAYTVTLPGSGSSYTGTVKFVPSRTSSAWAFFVSANITVVLKDASGNTVTPAFSPQSISQTGCGLSQVVVYNNLTKDAVYKLTLGPSTTSTVQVIPERVEDSRVYYFQDADSDGYGNTNVYTLTACTPPAGYVLDDTDCNDANAAVHTGC</sequence>
<gene>
    <name evidence="2" type="ORF">SYV04_17235</name>
</gene>
<comment type="caution">
    <text evidence="2">The sequence shown here is derived from an EMBL/GenBank/DDBJ whole genome shotgun (WGS) entry which is preliminary data.</text>
</comment>
<evidence type="ECO:0008006" key="4">
    <source>
        <dbReference type="Google" id="ProtNLM"/>
    </source>
</evidence>
<accession>A0ABU5H3X7</accession>